<evidence type="ECO:0000313" key="2">
    <source>
        <dbReference type="EMBL" id="MCQ8832250.1"/>
    </source>
</evidence>
<feature type="compositionally biased region" description="Pro residues" evidence="1">
    <location>
        <begin position="88"/>
        <end position="98"/>
    </location>
</feature>
<dbReference type="RefSeq" id="WP_102937250.1">
    <property type="nucleotide sequence ID" value="NZ_JABUXT010000005.1"/>
</dbReference>
<dbReference type="InterPro" id="IPR026496">
    <property type="entry name" value="GRASP_targ"/>
</dbReference>
<feature type="region of interest" description="Disordered" evidence="1">
    <location>
        <begin position="75"/>
        <end position="98"/>
    </location>
</feature>
<accession>A0A9X2LX41</accession>
<name>A0A9X2LX41_STRMQ</name>
<dbReference type="AlphaFoldDB" id="A0A9X2LX41"/>
<comment type="caution">
    <text evidence="2">The sequence shown here is derived from an EMBL/GenBank/DDBJ whole genome shotgun (WGS) entry which is preliminary data.</text>
</comment>
<protein>
    <submittedName>
        <fullName evidence="2">ATP-grasp-modified RiPP</fullName>
    </submittedName>
</protein>
<reference evidence="2" key="1">
    <citation type="submission" date="2022-06" db="EMBL/GenBank/DDBJ databases">
        <title>WGS of actinobacteria.</title>
        <authorList>
            <person name="Thawai C."/>
        </authorList>
    </citation>
    <scope>NUCLEOTIDE SEQUENCE</scope>
    <source>
        <strain evidence="2">DSM 42010</strain>
    </source>
</reference>
<sequence>MTTFAHPREAFPLLAHGERIPQSDEEPSGSTTRPWILRFARVPDSAQAIEKPAAVYDEESQMSIGLYDGPLPYMATHTPTVPDGNMTNPPPLDEGPKD</sequence>
<evidence type="ECO:0000313" key="3">
    <source>
        <dbReference type="Proteomes" id="UP001142400"/>
    </source>
</evidence>
<dbReference type="EMBL" id="JANIIC010000031">
    <property type="protein sequence ID" value="MCQ8832250.1"/>
    <property type="molecule type" value="Genomic_DNA"/>
</dbReference>
<proteinExistence type="predicted"/>
<dbReference type="NCBIfam" id="TIGR04186">
    <property type="entry name" value="GRASP_targ"/>
    <property type="match status" value="1"/>
</dbReference>
<gene>
    <name evidence="2" type="primary">tgmA</name>
    <name evidence="2" type="ORF">NQU54_25110</name>
</gene>
<dbReference type="Proteomes" id="UP001142400">
    <property type="component" value="Unassembled WGS sequence"/>
</dbReference>
<organism evidence="2 3">
    <name type="scientific">Streptomyces malaysiensis subsp. samsunensis</name>
    <dbReference type="NCBI Taxonomy" id="459658"/>
    <lineage>
        <taxon>Bacteria</taxon>
        <taxon>Bacillati</taxon>
        <taxon>Actinomycetota</taxon>
        <taxon>Actinomycetes</taxon>
        <taxon>Kitasatosporales</taxon>
        <taxon>Streptomycetaceae</taxon>
        <taxon>Streptomyces</taxon>
        <taxon>Streptomyces violaceusniger group</taxon>
    </lineage>
</organism>
<feature type="region of interest" description="Disordered" evidence="1">
    <location>
        <begin position="1"/>
        <end position="32"/>
    </location>
</feature>
<evidence type="ECO:0000256" key="1">
    <source>
        <dbReference type="SAM" id="MobiDB-lite"/>
    </source>
</evidence>
<keyword evidence="3" id="KW-1185">Reference proteome</keyword>